<feature type="binding site" evidence="7">
    <location>
        <position position="55"/>
    </location>
    <ligand>
        <name>carbamoyl phosphate</name>
        <dbReference type="ChEBI" id="CHEBI:58228"/>
    </ligand>
</feature>
<dbReference type="PANTHER" id="PTHR45753">
    <property type="entry name" value="ORNITHINE CARBAMOYLTRANSFERASE, MITOCHONDRIAL"/>
    <property type="match status" value="1"/>
</dbReference>
<feature type="binding site" evidence="7">
    <location>
        <position position="227"/>
    </location>
    <ligand>
        <name>L-aspartate</name>
        <dbReference type="ChEBI" id="CHEBI:29991"/>
    </ligand>
</feature>
<feature type="binding site" evidence="7">
    <location>
        <position position="266"/>
    </location>
    <ligand>
        <name>carbamoyl phosphate</name>
        <dbReference type="ChEBI" id="CHEBI:58228"/>
    </ligand>
</feature>
<dbReference type="Proteomes" id="UP001201020">
    <property type="component" value="Chromosome"/>
</dbReference>
<feature type="binding site" evidence="7">
    <location>
        <position position="104"/>
    </location>
    <ligand>
        <name>carbamoyl phosphate</name>
        <dbReference type="ChEBI" id="CHEBI:58228"/>
    </ligand>
</feature>
<evidence type="ECO:0000256" key="1">
    <source>
        <dbReference type="ARBA" id="ARBA00004852"/>
    </source>
</evidence>
<dbReference type="Pfam" id="PF02729">
    <property type="entry name" value="OTCace_N"/>
    <property type="match status" value="1"/>
</dbReference>
<evidence type="ECO:0000259" key="8">
    <source>
        <dbReference type="Pfam" id="PF00185"/>
    </source>
</evidence>
<evidence type="ECO:0000256" key="4">
    <source>
        <dbReference type="ARBA" id="ARBA00022975"/>
    </source>
</evidence>
<feature type="binding site" evidence="7">
    <location>
        <position position="165"/>
    </location>
    <ligand>
        <name>L-aspartate</name>
        <dbReference type="ChEBI" id="CHEBI:29991"/>
    </ligand>
</feature>
<dbReference type="PROSITE" id="PS00097">
    <property type="entry name" value="CARBAMOYLTRANSFERASE"/>
    <property type="match status" value="1"/>
</dbReference>
<evidence type="ECO:0000259" key="9">
    <source>
        <dbReference type="Pfam" id="PF02729"/>
    </source>
</evidence>
<evidence type="ECO:0000256" key="2">
    <source>
        <dbReference type="ARBA" id="ARBA00008896"/>
    </source>
</evidence>
<proteinExistence type="inferred from homology"/>
<gene>
    <name evidence="7 10" type="primary">pyrB</name>
    <name evidence="10" type="ORF">K9W45_12530</name>
</gene>
<feature type="binding site" evidence="7">
    <location>
        <position position="135"/>
    </location>
    <ligand>
        <name>carbamoyl phosphate</name>
        <dbReference type="ChEBI" id="CHEBI:58228"/>
    </ligand>
</feature>
<dbReference type="GO" id="GO:0016597">
    <property type="term" value="F:amino acid binding"/>
    <property type="evidence" value="ECO:0007669"/>
    <property type="project" value="InterPro"/>
</dbReference>
<dbReference type="NCBIfam" id="NF002032">
    <property type="entry name" value="PRK00856.1"/>
    <property type="match status" value="1"/>
</dbReference>
<evidence type="ECO:0000256" key="3">
    <source>
        <dbReference type="ARBA" id="ARBA00022679"/>
    </source>
</evidence>
<comment type="pathway">
    <text evidence="1 7">Pyrimidine metabolism; UMP biosynthesis via de novo pathway; (S)-dihydroorotate from bicarbonate: step 2/3.</text>
</comment>
<dbReference type="PANTHER" id="PTHR45753:SF6">
    <property type="entry name" value="ASPARTATE CARBAMOYLTRANSFERASE"/>
    <property type="match status" value="1"/>
</dbReference>
<dbReference type="EC" id="2.1.3.2" evidence="7"/>
<dbReference type="InterPro" id="IPR006130">
    <property type="entry name" value="Asp/Orn_carbamoylTrfase"/>
</dbReference>
<evidence type="ECO:0000256" key="7">
    <source>
        <dbReference type="HAMAP-Rule" id="MF_00001"/>
    </source>
</evidence>
<keyword evidence="4 7" id="KW-0665">Pyrimidine biosynthesis</keyword>
<dbReference type="PRINTS" id="PR00100">
    <property type="entry name" value="AOTCASE"/>
</dbReference>
<dbReference type="HAMAP" id="MF_00001">
    <property type="entry name" value="Asp_carb_tr"/>
    <property type="match status" value="1"/>
</dbReference>
<feature type="binding site" evidence="7">
    <location>
        <position position="132"/>
    </location>
    <ligand>
        <name>carbamoyl phosphate</name>
        <dbReference type="ChEBI" id="CHEBI:58228"/>
    </ligand>
</feature>
<feature type="binding site" evidence="7">
    <location>
        <position position="83"/>
    </location>
    <ligand>
        <name>L-aspartate</name>
        <dbReference type="ChEBI" id="CHEBI:29991"/>
    </ligand>
</feature>
<organism evidence="10">
    <name type="scientific">Candidatus Heimdallarchaeum aukensis</name>
    <dbReference type="NCBI Taxonomy" id="2876573"/>
    <lineage>
        <taxon>Archaea</taxon>
        <taxon>Promethearchaeati</taxon>
        <taxon>Candidatus Heimdallarchaeota</taxon>
        <taxon>Candidatus Heimdallarchaeia (ex Rinke et al. 2021) (nom. nud.)</taxon>
        <taxon>Candidatus Heimdallarchaeales</taxon>
        <taxon>Candidatus Heimdallarchaeaceae</taxon>
        <taxon>Candidatus Heimdallarchaeum</taxon>
    </lineage>
</organism>
<protein>
    <recommendedName>
        <fullName evidence="7">Aspartate carbamoyltransferase</fullName>
        <ecNumber evidence="7">2.1.3.2</ecNumber>
    </recommendedName>
    <alternativeName>
        <fullName evidence="7">Aspartate transcarbamylase</fullName>
        <shortName evidence="7">ATCase</shortName>
    </alternativeName>
</protein>
<dbReference type="InterPro" id="IPR002082">
    <property type="entry name" value="Asp_carbamoyltransf"/>
</dbReference>
<feature type="binding site" evidence="7">
    <location>
        <position position="267"/>
    </location>
    <ligand>
        <name>carbamoyl phosphate</name>
        <dbReference type="ChEBI" id="CHEBI:58228"/>
    </ligand>
</feature>
<feature type="domain" description="Aspartate/ornithine carbamoyltransferase Asp/Orn-binding" evidence="8">
    <location>
        <begin position="151"/>
        <end position="300"/>
    </location>
</feature>
<evidence type="ECO:0000256" key="5">
    <source>
        <dbReference type="ARBA" id="ARBA00043884"/>
    </source>
</evidence>
<dbReference type="InterPro" id="IPR036901">
    <property type="entry name" value="Asp/Orn_carbamoylTrfase_sf"/>
</dbReference>
<feature type="domain" description="Aspartate/ornithine carbamoyltransferase carbamoyl-P binding" evidence="9">
    <location>
        <begin position="7"/>
        <end position="144"/>
    </location>
</feature>
<keyword evidence="3 7" id="KW-0808">Transferase</keyword>
<reference evidence="10" key="1">
    <citation type="journal article" date="2022" name="Nat. Microbiol.">
        <title>Unique mobile elements and scalable gene flow at the prokaryote-eukaryote boundary revealed by circularized Asgard archaea genomes.</title>
        <authorList>
            <person name="Wu F."/>
            <person name="Speth D.R."/>
            <person name="Philosof A."/>
            <person name="Cremiere A."/>
            <person name="Narayanan A."/>
            <person name="Barco R.A."/>
            <person name="Connon S.A."/>
            <person name="Amend J.P."/>
            <person name="Antoshechkin I.A."/>
            <person name="Orphan V.J."/>
        </authorList>
    </citation>
    <scope>NUCLEOTIDE SEQUENCE</scope>
    <source>
        <strain evidence="10">PM71</strain>
    </source>
</reference>
<evidence type="ECO:0000256" key="6">
    <source>
        <dbReference type="ARBA" id="ARBA00048859"/>
    </source>
</evidence>
<sequence length="306" mass="34478">MKFTKFIFSTLNLSREYLESIFSLASKIEQNPENYLNKCNGKILAILFFEPSTRTMLSFESAMLRLGGSILGFASGKTSSSAKGETIADTLRMINGYADIAVIRHYLEGVGEIAKKYSSIPVISGGTGTQAHPTQAMLDLYTIKKAFGKIDGLKIALMGDLKYGRTIPSLLYGLAKYDDVTLYLISPKELKIRSHVRQRLNGFNLKFYEIDDISQIIDELDVLYVTRIQKERFPDQLDYERLKSSYKISPETLNNVKDSFILLHPLPRVDEITPEVDSLPCAKYFEQAKNGVFVRMALILNLLGVE</sequence>
<dbReference type="GO" id="GO:0006207">
    <property type="term" value="P:'de novo' pyrimidine nucleobase biosynthetic process"/>
    <property type="evidence" value="ECO:0007669"/>
    <property type="project" value="InterPro"/>
</dbReference>
<dbReference type="AlphaFoldDB" id="A0A9Y1FKI9"/>
<name>A0A9Y1FKI9_9ARCH</name>
<dbReference type="SUPFAM" id="SSF53671">
    <property type="entry name" value="Aspartate/ornithine carbamoyltransferase"/>
    <property type="match status" value="1"/>
</dbReference>
<comment type="function">
    <text evidence="5 7">Catalyzes the condensation of carbamoyl phosphate and aspartate to form carbamoyl aspartate and inorganic phosphate, the committed step in the de novo pyrimidine nucleotide biosynthesis pathway.</text>
</comment>
<comment type="similarity">
    <text evidence="2 7">Belongs to the aspartate/ornithine carbamoyltransferase superfamily. ATCase family.</text>
</comment>
<dbReference type="GO" id="GO:0004070">
    <property type="term" value="F:aspartate carbamoyltransferase activity"/>
    <property type="evidence" value="ECO:0007669"/>
    <property type="project" value="UniProtKB-UniRule"/>
</dbReference>
<dbReference type="FunFam" id="3.40.50.1370:FF:000002">
    <property type="entry name" value="Aspartate carbamoyltransferase 2"/>
    <property type="match status" value="1"/>
</dbReference>
<dbReference type="GO" id="GO:0006520">
    <property type="term" value="P:amino acid metabolic process"/>
    <property type="evidence" value="ECO:0007669"/>
    <property type="project" value="InterPro"/>
</dbReference>
<dbReference type="Pfam" id="PF00185">
    <property type="entry name" value="OTCace"/>
    <property type="match status" value="1"/>
</dbReference>
<evidence type="ECO:0000313" key="10">
    <source>
        <dbReference type="EMBL" id="UJG40647.1"/>
    </source>
</evidence>
<dbReference type="EMBL" id="CP084166">
    <property type="protein sequence ID" value="UJG40647.1"/>
    <property type="molecule type" value="Genomic_DNA"/>
</dbReference>
<dbReference type="GO" id="GO:0044205">
    <property type="term" value="P:'de novo' UMP biosynthetic process"/>
    <property type="evidence" value="ECO:0007669"/>
    <property type="project" value="UniProtKB-UniRule"/>
</dbReference>
<comment type="catalytic activity">
    <reaction evidence="6 7">
        <text>carbamoyl phosphate + L-aspartate = N-carbamoyl-L-aspartate + phosphate + H(+)</text>
        <dbReference type="Rhea" id="RHEA:20013"/>
        <dbReference type="ChEBI" id="CHEBI:15378"/>
        <dbReference type="ChEBI" id="CHEBI:29991"/>
        <dbReference type="ChEBI" id="CHEBI:32814"/>
        <dbReference type="ChEBI" id="CHEBI:43474"/>
        <dbReference type="ChEBI" id="CHEBI:58228"/>
        <dbReference type="EC" id="2.1.3.2"/>
    </reaction>
</comment>
<dbReference type="NCBIfam" id="TIGR00670">
    <property type="entry name" value="asp_carb_tr"/>
    <property type="match status" value="1"/>
</dbReference>
<dbReference type="Gene3D" id="3.40.50.1370">
    <property type="entry name" value="Aspartate/ornithine carbamoyltransferase"/>
    <property type="match status" value="2"/>
</dbReference>
<dbReference type="PRINTS" id="PR00101">
    <property type="entry name" value="ATCASE"/>
</dbReference>
<dbReference type="InterPro" id="IPR006132">
    <property type="entry name" value="Asp/Orn_carbamoyltranf_P-bd"/>
</dbReference>
<accession>A0A9Y1FKI9</accession>
<comment type="subunit">
    <text evidence="7">Heterooligomer of catalytic and regulatory chains.</text>
</comment>
<feature type="binding site" evidence="7">
    <location>
        <position position="54"/>
    </location>
    <ligand>
        <name>carbamoyl phosphate</name>
        <dbReference type="ChEBI" id="CHEBI:58228"/>
    </ligand>
</feature>
<dbReference type="InterPro" id="IPR006131">
    <property type="entry name" value="Asp_carbamoyltransf_Asp/Orn-bd"/>
</dbReference>